<evidence type="ECO:0000256" key="1">
    <source>
        <dbReference type="SAM" id="MobiDB-lite"/>
    </source>
</evidence>
<organism evidence="3 4">
    <name type="scientific">Novipirellula galeiformis</name>
    <dbReference type="NCBI Taxonomy" id="2528004"/>
    <lineage>
        <taxon>Bacteria</taxon>
        <taxon>Pseudomonadati</taxon>
        <taxon>Planctomycetota</taxon>
        <taxon>Planctomycetia</taxon>
        <taxon>Pirellulales</taxon>
        <taxon>Pirellulaceae</taxon>
        <taxon>Novipirellula</taxon>
    </lineage>
</organism>
<dbReference type="Proteomes" id="UP000316304">
    <property type="component" value="Unassembled WGS sequence"/>
</dbReference>
<dbReference type="Pfam" id="PF04233">
    <property type="entry name" value="Phage_Mu_F"/>
    <property type="match status" value="1"/>
</dbReference>
<proteinExistence type="predicted"/>
<evidence type="ECO:0000259" key="2">
    <source>
        <dbReference type="Pfam" id="PF04233"/>
    </source>
</evidence>
<dbReference type="AlphaFoldDB" id="A0A5C6CFC8"/>
<accession>A0A5C6CFC8</accession>
<dbReference type="EMBL" id="SJPT01000005">
    <property type="protein sequence ID" value="TWU22447.1"/>
    <property type="molecule type" value="Genomic_DNA"/>
</dbReference>
<feature type="domain" description="Phage head morphogenesis" evidence="2">
    <location>
        <begin position="206"/>
        <end position="324"/>
    </location>
</feature>
<sequence>MSNAADRTTRQILGRSMITAATWLDDLRRQLSRYILSFWRGSFERVGETLLGTRQILRSGLPIIGESLHYTSVISWVAGYDWMFRKLPADPKKSKTTTLEKDPRAENIRDRFPNLPLTPNLPSPFLPRSPLTPSPDPPQLPPPAIRWPGVFDDGPEEIRFPKIEEAANRMLERNVMKRDDFDAVSERFRETAFTVAGEMEEQTIESIRDVLAEDIREGTSLEGFKEHLEIELGSSPIGGAHLETVYRTNVQGAFRDGRETIMRDPIVDAMFPYQKYVPIHDLRVRHEHEQLGTLGLDGTGIYRRDDPFWDYYTPPWGYNCRCGVSPMTIEAAARQGVKEAQQWLKTGQPPEHPEYRISHIPFPSVPGFGSRGLVGT</sequence>
<comment type="caution">
    <text evidence="3">The sequence shown here is derived from an EMBL/GenBank/DDBJ whole genome shotgun (WGS) entry which is preliminary data.</text>
</comment>
<dbReference type="RefSeq" id="WP_197169277.1">
    <property type="nucleotide sequence ID" value="NZ_SJPT01000005.1"/>
</dbReference>
<feature type="region of interest" description="Disordered" evidence="1">
    <location>
        <begin position="92"/>
        <end position="141"/>
    </location>
</feature>
<evidence type="ECO:0000313" key="4">
    <source>
        <dbReference type="Proteomes" id="UP000316304"/>
    </source>
</evidence>
<gene>
    <name evidence="3" type="ORF">Pla52o_35030</name>
</gene>
<evidence type="ECO:0000313" key="3">
    <source>
        <dbReference type="EMBL" id="TWU22447.1"/>
    </source>
</evidence>
<dbReference type="InterPro" id="IPR006528">
    <property type="entry name" value="Phage_head_morphogenesis_dom"/>
</dbReference>
<reference evidence="3 4" key="1">
    <citation type="submission" date="2019-02" db="EMBL/GenBank/DDBJ databases">
        <title>Deep-cultivation of Planctomycetes and their phenomic and genomic characterization uncovers novel biology.</title>
        <authorList>
            <person name="Wiegand S."/>
            <person name="Jogler M."/>
            <person name="Boedeker C."/>
            <person name="Pinto D."/>
            <person name="Vollmers J."/>
            <person name="Rivas-Marin E."/>
            <person name="Kohn T."/>
            <person name="Peeters S.H."/>
            <person name="Heuer A."/>
            <person name="Rast P."/>
            <person name="Oberbeckmann S."/>
            <person name="Bunk B."/>
            <person name="Jeske O."/>
            <person name="Meyerdierks A."/>
            <person name="Storesund J.E."/>
            <person name="Kallscheuer N."/>
            <person name="Luecker S."/>
            <person name="Lage O.M."/>
            <person name="Pohl T."/>
            <person name="Merkel B.J."/>
            <person name="Hornburger P."/>
            <person name="Mueller R.-W."/>
            <person name="Bruemmer F."/>
            <person name="Labrenz M."/>
            <person name="Spormann A.M."/>
            <person name="Op Den Camp H."/>
            <person name="Overmann J."/>
            <person name="Amann R."/>
            <person name="Jetten M.S.M."/>
            <person name="Mascher T."/>
            <person name="Medema M.H."/>
            <person name="Devos D.P."/>
            <person name="Kaster A.-K."/>
            <person name="Ovreas L."/>
            <person name="Rohde M."/>
            <person name="Galperin M.Y."/>
            <person name="Jogler C."/>
        </authorList>
    </citation>
    <scope>NUCLEOTIDE SEQUENCE [LARGE SCALE GENOMIC DNA]</scope>
    <source>
        <strain evidence="3 4">Pla52o</strain>
    </source>
</reference>
<name>A0A5C6CFC8_9BACT</name>
<feature type="compositionally biased region" description="Basic and acidic residues" evidence="1">
    <location>
        <begin position="92"/>
        <end position="112"/>
    </location>
</feature>
<keyword evidence="4" id="KW-1185">Reference proteome</keyword>
<feature type="compositionally biased region" description="Pro residues" evidence="1">
    <location>
        <begin position="119"/>
        <end position="141"/>
    </location>
</feature>
<protein>
    <submittedName>
        <fullName evidence="3">Phage Mu protein F like protein</fullName>
    </submittedName>
</protein>